<evidence type="ECO:0000313" key="3">
    <source>
        <dbReference type="Proteomes" id="UP000001593"/>
    </source>
</evidence>
<feature type="non-terminal residue" evidence="2">
    <location>
        <position position="1"/>
    </location>
</feature>
<accession>A7TAS2</accession>
<feature type="domain" description="Neurotransmitter-gated ion-channel ligand-binding" evidence="1">
    <location>
        <begin position="2"/>
        <end position="53"/>
    </location>
</feature>
<dbReference type="Proteomes" id="UP000001593">
    <property type="component" value="Unassembled WGS sequence"/>
</dbReference>
<protein>
    <recommendedName>
        <fullName evidence="1">Neurotransmitter-gated ion-channel ligand-binding domain-containing protein</fullName>
    </recommendedName>
</protein>
<gene>
    <name evidence="2" type="ORF">NEMVEDRAFT_v1g9382</name>
</gene>
<name>A7TAS2_NEMVE</name>
<dbReference type="EMBL" id="DS474373">
    <property type="protein sequence ID" value="EDO26899.1"/>
    <property type="molecule type" value="Genomic_DNA"/>
</dbReference>
<reference evidence="2 3" key="1">
    <citation type="journal article" date="2007" name="Science">
        <title>Sea anemone genome reveals ancestral eumetazoan gene repertoire and genomic organization.</title>
        <authorList>
            <person name="Putnam N.H."/>
            <person name="Srivastava M."/>
            <person name="Hellsten U."/>
            <person name="Dirks B."/>
            <person name="Chapman J."/>
            <person name="Salamov A."/>
            <person name="Terry A."/>
            <person name="Shapiro H."/>
            <person name="Lindquist E."/>
            <person name="Kapitonov V.V."/>
            <person name="Jurka J."/>
            <person name="Genikhovich G."/>
            <person name="Grigoriev I.V."/>
            <person name="Lucas S.M."/>
            <person name="Steele R.E."/>
            <person name="Finnerty J.R."/>
            <person name="Technau U."/>
            <person name="Martindale M.Q."/>
            <person name="Rokhsar D.S."/>
        </authorList>
    </citation>
    <scope>NUCLEOTIDE SEQUENCE [LARGE SCALE GENOMIC DNA]</scope>
    <source>
        <strain evidence="3">CH2 X CH6</strain>
    </source>
</reference>
<dbReference type="PhylomeDB" id="A7TAS2"/>
<sequence length="54" mass="5908">LTQVTAEESGLMTWSGPATFVGTCEMSLQVWPFDKQKCSLSFGSMSYGNNLLDI</sequence>
<proteinExistence type="predicted"/>
<dbReference type="Pfam" id="PF02931">
    <property type="entry name" value="Neur_chan_LBD"/>
    <property type="match status" value="1"/>
</dbReference>
<dbReference type="AlphaFoldDB" id="A7TAS2"/>
<dbReference type="InterPro" id="IPR036734">
    <property type="entry name" value="Neur_chan_lig-bd_sf"/>
</dbReference>
<dbReference type="Gene3D" id="2.70.170.10">
    <property type="entry name" value="Neurotransmitter-gated ion-channel ligand-binding domain"/>
    <property type="match status" value="1"/>
</dbReference>
<dbReference type="GO" id="GO:0005230">
    <property type="term" value="F:extracellular ligand-gated monoatomic ion channel activity"/>
    <property type="evidence" value="ECO:0007669"/>
    <property type="project" value="InterPro"/>
</dbReference>
<dbReference type="SUPFAM" id="SSF63712">
    <property type="entry name" value="Nicotinic receptor ligand binding domain-like"/>
    <property type="match status" value="1"/>
</dbReference>
<dbReference type="HOGENOM" id="CLU_3056489_0_0_1"/>
<evidence type="ECO:0000313" key="2">
    <source>
        <dbReference type="EMBL" id="EDO26899.1"/>
    </source>
</evidence>
<evidence type="ECO:0000259" key="1">
    <source>
        <dbReference type="Pfam" id="PF02931"/>
    </source>
</evidence>
<dbReference type="GO" id="GO:0016020">
    <property type="term" value="C:membrane"/>
    <property type="evidence" value="ECO:0007669"/>
    <property type="project" value="InterPro"/>
</dbReference>
<dbReference type="InParanoid" id="A7TAS2"/>
<organism evidence="2 3">
    <name type="scientific">Nematostella vectensis</name>
    <name type="common">Starlet sea anemone</name>
    <dbReference type="NCBI Taxonomy" id="45351"/>
    <lineage>
        <taxon>Eukaryota</taxon>
        <taxon>Metazoa</taxon>
        <taxon>Cnidaria</taxon>
        <taxon>Anthozoa</taxon>
        <taxon>Hexacorallia</taxon>
        <taxon>Actiniaria</taxon>
        <taxon>Edwardsiidae</taxon>
        <taxon>Nematostella</taxon>
    </lineage>
</organism>
<dbReference type="InterPro" id="IPR006202">
    <property type="entry name" value="Neur_chan_lig-bd"/>
</dbReference>
<feature type="non-terminal residue" evidence="2">
    <location>
        <position position="54"/>
    </location>
</feature>
<keyword evidence="3" id="KW-1185">Reference proteome</keyword>